<dbReference type="EMBL" id="PYGD01000001">
    <property type="protein sequence ID" value="PSK94206.1"/>
    <property type="molecule type" value="Genomic_DNA"/>
</dbReference>
<feature type="transmembrane region" description="Helical" evidence="4">
    <location>
        <begin position="147"/>
        <end position="168"/>
    </location>
</feature>
<comment type="caution">
    <text evidence="6">The sequence shown here is derived from an EMBL/GenBank/DDBJ whole genome shotgun (WGS) entry which is preliminary data.</text>
</comment>
<evidence type="ECO:0000313" key="7">
    <source>
        <dbReference type="Proteomes" id="UP000240572"/>
    </source>
</evidence>
<feature type="active site" description="Nucleophile" evidence="2">
    <location>
        <position position="85"/>
    </location>
</feature>
<proteinExistence type="predicted"/>
<name>A0A2P8DAF5_9BACT</name>
<feature type="region of interest" description="Disordered" evidence="3">
    <location>
        <begin position="1"/>
        <end position="21"/>
    </location>
</feature>
<evidence type="ECO:0000256" key="3">
    <source>
        <dbReference type="SAM" id="MobiDB-lite"/>
    </source>
</evidence>
<evidence type="ECO:0000256" key="2">
    <source>
        <dbReference type="PROSITE-ProRule" id="PRU01161"/>
    </source>
</evidence>
<feature type="short sequence motif" description="GXSXG" evidence="2">
    <location>
        <begin position="83"/>
        <end position="87"/>
    </location>
</feature>
<keyword evidence="4" id="KW-1133">Transmembrane helix</keyword>
<dbReference type="GO" id="GO:0016787">
    <property type="term" value="F:hydrolase activity"/>
    <property type="evidence" value="ECO:0007669"/>
    <property type="project" value="UniProtKB-UniRule"/>
</dbReference>
<keyword evidence="2" id="KW-0442">Lipid degradation</keyword>
<dbReference type="Pfam" id="PF01734">
    <property type="entry name" value="Patatin"/>
    <property type="match status" value="1"/>
</dbReference>
<keyword evidence="1 2" id="KW-0443">Lipid metabolism</keyword>
<organism evidence="6 7">
    <name type="scientific">Taibaiella chishuiensis</name>
    <dbReference type="NCBI Taxonomy" id="1434707"/>
    <lineage>
        <taxon>Bacteria</taxon>
        <taxon>Pseudomonadati</taxon>
        <taxon>Bacteroidota</taxon>
        <taxon>Chitinophagia</taxon>
        <taxon>Chitinophagales</taxon>
        <taxon>Chitinophagaceae</taxon>
        <taxon>Taibaiella</taxon>
    </lineage>
</organism>
<keyword evidence="7" id="KW-1185">Reference proteome</keyword>
<dbReference type="SUPFAM" id="SSF52151">
    <property type="entry name" value="FabD/lysophospholipase-like"/>
    <property type="match status" value="1"/>
</dbReference>
<dbReference type="Proteomes" id="UP000240572">
    <property type="component" value="Unassembled WGS sequence"/>
</dbReference>
<evidence type="ECO:0000313" key="6">
    <source>
        <dbReference type="EMBL" id="PSK94206.1"/>
    </source>
</evidence>
<evidence type="ECO:0000259" key="5">
    <source>
        <dbReference type="PROSITE" id="PS51635"/>
    </source>
</evidence>
<feature type="domain" description="PNPLA" evidence="5">
    <location>
        <begin position="52"/>
        <end position="362"/>
    </location>
</feature>
<keyword evidence="4" id="KW-0812">Transmembrane</keyword>
<reference evidence="6 7" key="1">
    <citation type="submission" date="2018-03" db="EMBL/GenBank/DDBJ databases">
        <title>Genomic Encyclopedia of Type Strains, Phase III (KMG-III): the genomes of soil and plant-associated and newly described type strains.</title>
        <authorList>
            <person name="Whitman W."/>
        </authorList>
    </citation>
    <scope>NUCLEOTIDE SEQUENCE [LARGE SCALE GENOMIC DNA]</scope>
    <source>
        <strain evidence="6 7">CGMCC 1.12700</strain>
    </source>
</reference>
<dbReference type="GO" id="GO:0016042">
    <property type="term" value="P:lipid catabolic process"/>
    <property type="evidence" value="ECO:0007669"/>
    <property type="project" value="UniProtKB-UniRule"/>
</dbReference>
<dbReference type="OrthoDB" id="9770965at2"/>
<dbReference type="PROSITE" id="PS51635">
    <property type="entry name" value="PNPLA"/>
    <property type="match status" value="1"/>
</dbReference>
<keyword evidence="4" id="KW-0472">Membrane</keyword>
<accession>A0A2P8DAF5</accession>
<dbReference type="PANTHER" id="PTHR46394:SF1">
    <property type="entry name" value="PNPLA DOMAIN-CONTAINING PROTEIN"/>
    <property type="match status" value="1"/>
</dbReference>
<feature type="transmembrane region" description="Helical" evidence="4">
    <location>
        <begin position="174"/>
        <end position="200"/>
    </location>
</feature>
<keyword evidence="2" id="KW-0378">Hydrolase</keyword>
<evidence type="ECO:0000256" key="1">
    <source>
        <dbReference type="ARBA" id="ARBA00023098"/>
    </source>
</evidence>
<dbReference type="Gene3D" id="3.40.1090.10">
    <property type="entry name" value="Cytosolic phospholipase A2 catalytic domain"/>
    <property type="match status" value="2"/>
</dbReference>
<sequence length="483" mass="53865">MSAKSPHQNKKQLTPDDFKNDPRVSACVDQVRAHPKIVSDVLGEQGEQYVNLVQKGGGVLGVALVGYVYVLEQAGIRFLKLAGTSAGAINTSLMAIQEDKSKTKSDYLISALADLDLFRLVDGHPFARMLIRGLVQQPDFMKRIRNLLRNALIFLALILVSAFVLLGLQHKYPVLGLATCFVFILIGLYVLVAGVTGAYVSSLLKRLKTAGFGINPGDFFYDWVKAHMKANGIHTVGDLEARAATAPALKIRSPRKEPVADLKGDVVFIASELVTQNKFEFPAMANLFRTADKMNELQPAGFVRASMSIPVFFESYYIKDIPGNDAGVNALWEEQFNLKAPPDTVRFVDGGILSNFPVNVFYNKDIEVPRLPTLGIDLDDSKPGDKQDEPEQWSFAGYLGRMFNTVRFYYDKDFGLKNRIMNLGVGKVPVAEYNWLNFFLTNEQKIDLFAIGAEAARKFLDEFDWSAYKGDRQTFFLQQQNES</sequence>
<gene>
    <name evidence="6" type="ORF">B0I18_101361</name>
</gene>
<dbReference type="InterPro" id="IPR002641">
    <property type="entry name" value="PNPLA_dom"/>
</dbReference>
<dbReference type="AlphaFoldDB" id="A0A2P8DAF5"/>
<feature type="active site" description="Proton acceptor" evidence="2">
    <location>
        <position position="349"/>
    </location>
</feature>
<dbReference type="RefSeq" id="WP_106520929.1">
    <property type="nucleotide sequence ID" value="NZ_PYGD01000001.1"/>
</dbReference>
<protein>
    <submittedName>
        <fullName evidence="6">NTE family protein</fullName>
    </submittedName>
</protein>
<feature type="short sequence motif" description="GXGXXG" evidence="2">
    <location>
        <begin position="56"/>
        <end position="61"/>
    </location>
</feature>
<evidence type="ECO:0000256" key="4">
    <source>
        <dbReference type="SAM" id="Phobius"/>
    </source>
</evidence>
<dbReference type="InterPro" id="IPR052580">
    <property type="entry name" value="Lipid_Hydrolase"/>
</dbReference>
<dbReference type="PANTHER" id="PTHR46394">
    <property type="entry name" value="ANNEXIN"/>
    <property type="match status" value="1"/>
</dbReference>
<feature type="short sequence motif" description="DGA/G" evidence="2">
    <location>
        <begin position="349"/>
        <end position="351"/>
    </location>
</feature>
<dbReference type="InterPro" id="IPR016035">
    <property type="entry name" value="Acyl_Trfase/lysoPLipase"/>
</dbReference>